<protein>
    <submittedName>
        <fullName evidence="2">Uncharacterized protein</fullName>
    </submittedName>
</protein>
<evidence type="ECO:0000313" key="3">
    <source>
        <dbReference type="Proteomes" id="UP001056500"/>
    </source>
</evidence>
<evidence type="ECO:0000256" key="1">
    <source>
        <dbReference type="SAM" id="Coils"/>
    </source>
</evidence>
<dbReference type="RefSeq" id="WP_251872372.1">
    <property type="nucleotide sequence ID" value="NZ_CP098755.1"/>
</dbReference>
<evidence type="ECO:0000313" key="2">
    <source>
        <dbReference type="EMBL" id="USG65279.1"/>
    </source>
</evidence>
<sequence length="71" mass="8289">MMKAIHTKSTSHLGMVHVKISSDRLQEYIERVKKLQEEFDKEFDRDSSDHGTAAKIWYSMVMSIFPGPNFQ</sequence>
<keyword evidence="3" id="KW-1185">Reference proteome</keyword>
<keyword evidence="1" id="KW-0175">Coiled coil</keyword>
<accession>A0ABY4WEW2</accession>
<organism evidence="2 3">
    <name type="scientific">Brevibacillus ruminantium</name>
    <dbReference type="NCBI Taxonomy" id="2950604"/>
    <lineage>
        <taxon>Bacteria</taxon>
        <taxon>Bacillati</taxon>
        <taxon>Bacillota</taxon>
        <taxon>Bacilli</taxon>
        <taxon>Bacillales</taxon>
        <taxon>Paenibacillaceae</taxon>
        <taxon>Brevibacillus</taxon>
    </lineage>
</organism>
<name>A0ABY4WEW2_9BACL</name>
<reference evidence="2" key="1">
    <citation type="submission" date="2022-06" db="EMBL/GenBank/DDBJ databases">
        <title>Genome sequencing of Brevibacillus sp. BB3-R1.</title>
        <authorList>
            <person name="Heo J."/>
            <person name="Lee D."/>
            <person name="Won M."/>
            <person name="Han B.-H."/>
            <person name="Hong S.-B."/>
            <person name="Kwon S.-W."/>
        </authorList>
    </citation>
    <scope>NUCLEOTIDE SEQUENCE</scope>
    <source>
        <strain evidence="2">BB3-R1</strain>
    </source>
</reference>
<proteinExistence type="predicted"/>
<dbReference type="Proteomes" id="UP001056500">
    <property type="component" value="Chromosome"/>
</dbReference>
<feature type="coiled-coil region" evidence="1">
    <location>
        <begin position="18"/>
        <end position="45"/>
    </location>
</feature>
<dbReference type="EMBL" id="CP098755">
    <property type="protein sequence ID" value="USG65279.1"/>
    <property type="molecule type" value="Genomic_DNA"/>
</dbReference>
<gene>
    <name evidence="2" type="ORF">NDK47_24750</name>
</gene>